<organism evidence="8 9">
    <name type="scientific">Actinomadura madurae</name>
    <dbReference type="NCBI Taxonomy" id="1993"/>
    <lineage>
        <taxon>Bacteria</taxon>
        <taxon>Bacillati</taxon>
        <taxon>Actinomycetota</taxon>
        <taxon>Actinomycetes</taxon>
        <taxon>Streptosporangiales</taxon>
        <taxon>Thermomonosporaceae</taxon>
        <taxon>Actinomadura</taxon>
    </lineage>
</organism>
<dbReference type="InParanoid" id="A0A1I5Y2T0"/>
<dbReference type="eggNOG" id="COG1595">
    <property type="taxonomic scope" value="Bacteria"/>
</dbReference>
<dbReference type="AlphaFoldDB" id="A0A1I5Y2T0"/>
<dbReference type="InterPro" id="IPR036388">
    <property type="entry name" value="WH-like_DNA-bd_sf"/>
</dbReference>
<evidence type="ECO:0000256" key="2">
    <source>
        <dbReference type="ARBA" id="ARBA00011344"/>
    </source>
</evidence>
<dbReference type="NCBIfam" id="TIGR02957">
    <property type="entry name" value="SigX4"/>
    <property type="match status" value="1"/>
</dbReference>
<protein>
    <submittedName>
        <fullName evidence="8">RNA polymerase, sigma subunit, ECF family</fullName>
    </submittedName>
</protein>
<dbReference type="Pfam" id="PF08281">
    <property type="entry name" value="Sigma70_r4_2"/>
    <property type="match status" value="1"/>
</dbReference>
<dbReference type="InterPro" id="IPR013324">
    <property type="entry name" value="RNA_pol_sigma_r3/r4-like"/>
</dbReference>
<dbReference type="RefSeq" id="WP_021593793.1">
    <property type="nucleotide sequence ID" value="NZ_CP083237.1"/>
</dbReference>
<sequence>MSGYQRDGGIIVGGIGPAERDDLGEAAAVFAGVRPRLFGIAYRMLGSATEAEDLVQDVWLRWQTTDRGTVAEPAAFLATATTRLAINVLRSARVRRETYVGPWLPEPVDTGADPHLGAERGEALSLAILFLLEKLSPTERAAYVLREAFDYPYPQIAEIVQVSDVAVRQLVSRARKHLRSERRAPVTGAERRRLLTAFVAAARTGDLTALEAILAADVISYSDGGGAVRASRFPVVGAFRVAKYVRAFADRFWDGVDVQWAHVNGQEAALLHREGELFTVLAVDASGPRIDRVLWMMNPAKITAASAG</sequence>
<accession>A0A1I5Y2T0</accession>
<evidence type="ECO:0000256" key="3">
    <source>
        <dbReference type="ARBA" id="ARBA00023015"/>
    </source>
</evidence>
<dbReference type="Gene3D" id="1.10.10.10">
    <property type="entry name" value="Winged helix-like DNA-binding domain superfamily/Winged helix DNA-binding domain"/>
    <property type="match status" value="1"/>
</dbReference>
<keyword evidence="5" id="KW-0804">Transcription</keyword>
<dbReference type="InterPro" id="IPR013249">
    <property type="entry name" value="RNA_pol_sigma70_r4_t2"/>
</dbReference>
<gene>
    <name evidence="8" type="ORF">SAMN04489713_12956</name>
</gene>
<name>A0A1I5Y2T0_9ACTN</name>
<dbReference type="NCBIfam" id="TIGR02937">
    <property type="entry name" value="sigma70-ECF"/>
    <property type="match status" value="1"/>
</dbReference>
<dbReference type="Gene3D" id="3.10.450.50">
    <property type="match status" value="1"/>
</dbReference>
<dbReference type="PANTHER" id="PTHR30173">
    <property type="entry name" value="SIGMA 19 FACTOR"/>
    <property type="match status" value="1"/>
</dbReference>
<evidence type="ECO:0000256" key="5">
    <source>
        <dbReference type="ARBA" id="ARBA00023163"/>
    </source>
</evidence>
<evidence type="ECO:0000256" key="4">
    <source>
        <dbReference type="ARBA" id="ARBA00023082"/>
    </source>
</evidence>
<dbReference type="EMBL" id="FOVH01000029">
    <property type="protein sequence ID" value="SFQ38505.1"/>
    <property type="molecule type" value="Genomic_DNA"/>
</dbReference>
<dbReference type="InterPro" id="IPR014303">
    <property type="entry name" value="RNA_pol_sigma-70_ECF"/>
</dbReference>
<dbReference type="Proteomes" id="UP000183413">
    <property type="component" value="Unassembled WGS sequence"/>
</dbReference>
<evidence type="ECO:0000313" key="8">
    <source>
        <dbReference type="EMBL" id="SFQ38505.1"/>
    </source>
</evidence>
<dbReference type="SUPFAM" id="SSF88946">
    <property type="entry name" value="Sigma2 domain of RNA polymerase sigma factors"/>
    <property type="match status" value="1"/>
</dbReference>
<evidence type="ECO:0000256" key="1">
    <source>
        <dbReference type="ARBA" id="ARBA00010641"/>
    </source>
</evidence>
<dbReference type="Gene3D" id="1.10.1740.10">
    <property type="match status" value="1"/>
</dbReference>
<keyword evidence="9" id="KW-1185">Reference proteome</keyword>
<reference evidence="8 9" key="1">
    <citation type="submission" date="2016-10" db="EMBL/GenBank/DDBJ databases">
        <authorList>
            <person name="de Groot N.N."/>
        </authorList>
    </citation>
    <scope>NUCLEOTIDE SEQUENCE [LARGE SCALE GENOMIC DNA]</scope>
    <source>
        <strain evidence="8 9">DSM 43067</strain>
    </source>
</reference>
<dbReference type="SUPFAM" id="SSF54427">
    <property type="entry name" value="NTF2-like"/>
    <property type="match status" value="1"/>
</dbReference>
<dbReference type="CDD" id="cd06171">
    <property type="entry name" value="Sigma70_r4"/>
    <property type="match status" value="1"/>
</dbReference>
<dbReference type="STRING" id="1993.SAMN04489713_12956"/>
<dbReference type="InterPro" id="IPR007627">
    <property type="entry name" value="RNA_pol_sigma70_r2"/>
</dbReference>
<dbReference type="InterPro" id="IPR013325">
    <property type="entry name" value="RNA_pol_sigma_r2"/>
</dbReference>
<dbReference type="InterPro" id="IPR052704">
    <property type="entry name" value="ECF_Sigma-70_Domain"/>
</dbReference>
<comment type="similarity">
    <text evidence="1">Belongs to the sigma-70 factor family. ECF subfamily.</text>
</comment>
<evidence type="ECO:0000313" key="9">
    <source>
        <dbReference type="Proteomes" id="UP000183413"/>
    </source>
</evidence>
<dbReference type="SUPFAM" id="SSF88659">
    <property type="entry name" value="Sigma3 and sigma4 domains of RNA polymerase sigma factors"/>
    <property type="match status" value="1"/>
</dbReference>
<feature type="domain" description="RNA polymerase sigma factor 70 region 4 type 2" evidence="7">
    <location>
        <begin position="126"/>
        <end position="178"/>
    </location>
</feature>
<dbReference type="InterPro" id="IPR032710">
    <property type="entry name" value="NTF2-like_dom_sf"/>
</dbReference>
<dbReference type="PANTHER" id="PTHR30173:SF36">
    <property type="entry name" value="ECF RNA POLYMERASE SIGMA FACTOR SIGJ"/>
    <property type="match status" value="1"/>
</dbReference>
<dbReference type="Pfam" id="PF04542">
    <property type="entry name" value="Sigma70_r2"/>
    <property type="match status" value="1"/>
</dbReference>
<dbReference type="GO" id="GO:0006352">
    <property type="term" value="P:DNA-templated transcription initiation"/>
    <property type="evidence" value="ECO:0007669"/>
    <property type="project" value="InterPro"/>
</dbReference>
<evidence type="ECO:0000259" key="7">
    <source>
        <dbReference type="Pfam" id="PF08281"/>
    </source>
</evidence>
<evidence type="ECO:0000259" key="6">
    <source>
        <dbReference type="Pfam" id="PF04542"/>
    </source>
</evidence>
<feature type="domain" description="RNA polymerase sigma-70 region 2" evidence="6">
    <location>
        <begin position="33"/>
        <end position="93"/>
    </location>
</feature>
<proteinExistence type="inferred from homology"/>
<dbReference type="GO" id="GO:0016987">
    <property type="term" value="F:sigma factor activity"/>
    <property type="evidence" value="ECO:0007669"/>
    <property type="project" value="UniProtKB-KW"/>
</dbReference>
<dbReference type="InterPro" id="IPR014284">
    <property type="entry name" value="RNA_pol_sigma-70_dom"/>
</dbReference>
<keyword evidence="4" id="KW-0731">Sigma factor</keyword>
<dbReference type="NCBIfam" id="NF007214">
    <property type="entry name" value="PRK09636.1"/>
    <property type="match status" value="1"/>
</dbReference>
<dbReference type="GeneID" id="99650725"/>
<dbReference type="GO" id="GO:0003677">
    <property type="term" value="F:DNA binding"/>
    <property type="evidence" value="ECO:0007669"/>
    <property type="project" value="InterPro"/>
</dbReference>
<comment type="subunit">
    <text evidence="2">Interacts transiently with the RNA polymerase catalytic core formed by RpoA, RpoB, RpoC and RpoZ (2 alpha, 1 beta, 1 beta' and 1 omega subunit) to form the RNA polymerase holoenzyme that can initiate transcription.</text>
</comment>
<keyword evidence="3" id="KW-0805">Transcription regulation</keyword>